<evidence type="ECO:0000313" key="1">
    <source>
        <dbReference type="EMBL" id="KAJ9652994.1"/>
    </source>
</evidence>
<dbReference type="EMBL" id="JAPDRQ010000172">
    <property type="protein sequence ID" value="KAJ9652994.1"/>
    <property type="molecule type" value="Genomic_DNA"/>
</dbReference>
<reference evidence="1" key="1">
    <citation type="submission" date="2022-10" db="EMBL/GenBank/DDBJ databases">
        <title>Culturing micro-colonial fungi from biological soil crusts in the Mojave desert and describing Neophaeococcomyces mojavensis, and introducing the new genera and species Taxawa tesnikishii.</title>
        <authorList>
            <person name="Kurbessoian T."/>
            <person name="Stajich J.E."/>
        </authorList>
    </citation>
    <scope>NUCLEOTIDE SEQUENCE</scope>
    <source>
        <strain evidence="1">JES_112</strain>
    </source>
</reference>
<sequence>MKLTTTLLLVMFDMALARPSPHQTTGKHYDCKSFDIPITVADIPTLALPFLPVADQYQATNVLNTLTARTQSGAAPKVVNVSGIYNIATQYCFPLDQPLSSTLQILTHGIGFNASYWDFYLLSNQGDTQYSYISTVTAAGYSTLSYNRLGISGSTLANPDTEVQSPVELSILVQLTQLAREGKLFDQQPKPSKIIHVGHSYGSHLTNALVAKEPSLSDGVILTGYSYQGSYGSSFLINSNLLLASVANSTRFPPSQYPNGYVTWPSQWSNQYAFFAYPQFDPAVLAQAEATKEPFTIAEFLSFSILSLDAPGFKGPVFYVNAEKDQIGCGFNCTGLVGPGTDAYNAFNGTSDIESVIIAGAGHGLNLHYSARETYGKINDWVKRHGF</sequence>
<accession>A0ACC2ZYZ4</accession>
<proteinExistence type="predicted"/>
<gene>
    <name evidence="1" type="ORF">H2198_007774</name>
</gene>
<comment type="caution">
    <text evidence="1">The sequence shown here is derived from an EMBL/GenBank/DDBJ whole genome shotgun (WGS) entry which is preliminary data.</text>
</comment>
<keyword evidence="2" id="KW-1185">Reference proteome</keyword>
<evidence type="ECO:0000313" key="2">
    <source>
        <dbReference type="Proteomes" id="UP001172386"/>
    </source>
</evidence>
<name>A0ACC2ZYZ4_9EURO</name>
<dbReference type="Proteomes" id="UP001172386">
    <property type="component" value="Unassembled WGS sequence"/>
</dbReference>
<protein>
    <submittedName>
        <fullName evidence="1">Uncharacterized protein</fullName>
    </submittedName>
</protein>
<organism evidence="1 2">
    <name type="scientific">Neophaeococcomyces mojaviensis</name>
    <dbReference type="NCBI Taxonomy" id="3383035"/>
    <lineage>
        <taxon>Eukaryota</taxon>
        <taxon>Fungi</taxon>
        <taxon>Dikarya</taxon>
        <taxon>Ascomycota</taxon>
        <taxon>Pezizomycotina</taxon>
        <taxon>Eurotiomycetes</taxon>
        <taxon>Chaetothyriomycetidae</taxon>
        <taxon>Chaetothyriales</taxon>
        <taxon>Chaetothyriales incertae sedis</taxon>
        <taxon>Neophaeococcomyces</taxon>
    </lineage>
</organism>